<evidence type="ECO:0000256" key="3">
    <source>
        <dbReference type="ARBA" id="ARBA00011881"/>
    </source>
</evidence>
<comment type="cofactor">
    <cofactor evidence="1">
        <name>pyridoxal 5'-phosphate</name>
        <dbReference type="ChEBI" id="CHEBI:597326"/>
    </cofactor>
</comment>
<sequence>MFHFLNDYSESAHPDIIKAMQDAHLQQHKGYGFDEYSDRVRDQIKSQLDNKDIAIHFGITGTQANLVCIDAMLSPIDGIVACDTGHIAVNEAGAIEATGHKVILAESQQGKLTIEALEKVRVRHSFTPHVVRAKAVYISNTTELGTVYTYEELKALSDYCRSNDMYLFMDGARLGAAMAYTHSNPDERTLTFADFAELTDIFWFGGTKMGAMFGEILVIPNKDIATDFNIYLKRHGGLMAKGYLLGLQFEVLLKDDKYLELCLHANAMAKKLSEGLEQCGIELFVPTQSNQVFALLPPELIAILKTEFDFYEWEQLDNGFTICRLVTSWATPENQVERFISMLETNTLEANTSNN</sequence>
<accession>A0A1R4GX08</accession>
<dbReference type="AlphaFoldDB" id="A0A1R4GX08"/>
<keyword evidence="6" id="KW-0456">Lyase</keyword>
<dbReference type="RefSeq" id="WP_077451641.1">
    <property type="nucleotide sequence ID" value="NZ_FUGE01000202.1"/>
</dbReference>
<comment type="similarity">
    <text evidence="2">Belongs to the threonine aldolase family.</text>
</comment>
<dbReference type="InterPro" id="IPR015424">
    <property type="entry name" value="PyrdxlP-dep_Trfase"/>
</dbReference>
<dbReference type="STRING" id="1945521.A1232T_01970"/>
<dbReference type="Pfam" id="PF01212">
    <property type="entry name" value="Beta_elim_lyase"/>
    <property type="match status" value="1"/>
</dbReference>
<evidence type="ECO:0000256" key="2">
    <source>
        <dbReference type="ARBA" id="ARBA00006966"/>
    </source>
</evidence>
<dbReference type="GO" id="GO:0006520">
    <property type="term" value="P:amino acid metabolic process"/>
    <property type="evidence" value="ECO:0007669"/>
    <property type="project" value="InterPro"/>
</dbReference>
<keyword evidence="4" id="KW-0663">Pyridoxal phosphate</keyword>
<dbReference type="InterPro" id="IPR015421">
    <property type="entry name" value="PyrdxlP-dep_Trfase_major"/>
</dbReference>
<dbReference type="PANTHER" id="PTHR48097:SF5">
    <property type="entry name" value="LOW SPECIFICITY L-THREONINE ALDOLASE"/>
    <property type="match status" value="1"/>
</dbReference>
<name>A0A1R4GX08_9GAMM</name>
<dbReference type="EMBL" id="FUGE01000202">
    <property type="protein sequence ID" value="SJM72776.1"/>
    <property type="molecule type" value="Genomic_DNA"/>
</dbReference>
<comment type="subunit">
    <text evidence="3">Homotetramer.</text>
</comment>
<dbReference type="Gene3D" id="3.40.640.10">
    <property type="entry name" value="Type I PLP-dependent aspartate aminotransferase-like (Major domain)"/>
    <property type="match status" value="1"/>
</dbReference>
<organism evidence="6 7">
    <name type="scientific">Psychrobacter piechaudii</name>
    <dbReference type="NCBI Taxonomy" id="1945521"/>
    <lineage>
        <taxon>Bacteria</taxon>
        <taxon>Pseudomonadati</taxon>
        <taxon>Pseudomonadota</taxon>
        <taxon>Gammaproteobacteria</taxon>
        <taxon>Moraxellales</taxon>
        <taxon>Moraxellaceae</taxon>
        <taxon>Psychrobacter</taxon>
    </lineage>
</organism>
<evidence type="ECO:0000313" key="7">
    <source>
        <dbReference type="Proteomes" id="UP000188357"/>
    </source>
</evidence>
<dbReference type="SUPFAM" id="SSF53383">
    <property type="entry name" value="PLP-dependent transferases"/>
    <property type="match status" value="1"/>
</dbReference>
<feature type="domain" description="Aromatic amino acid beta-eliminating lyase/threonine aldolase" evidence="5">
    <location>
        <begin position="14"/>
        <end position="294"/>
    </location>
</feature>
<evidence type="ECO:0000256" key="1">
    <source>
        <dbReference type="ARBA" id="ARBA00001933"/>
    </source>
</evidence>
<keyword evidence="7" id="KW-1185">Reference proteome</keyword>
<dbReference type="OrthoDB" id="9774495at2"/>
<protein>
    <submittedName>
        <fullName evidence="6">Low specificity L-threonine aldolase</fullName>
        <ecNumber evidence="6">4.1.2.48</ecNumber>
    </submittedName>
</protein>
<reference evidence="6 7" key="1">
    <citation type="submission" date="2017-02" db="EMBL/GenBank/DDBJ databases">
        <authorList>
            <person name="Peterson S.W."/>
        </authorList>
    </citation>
    <scope>NUCLEOTIDE SEQUENCE [LARGE SCALE GENOMIC DNA]</scope>
    <source>
        <strain evidence="6">Psychrobacter_piechaudii</strain>
    </source>
</reference>
<dbReference type="Proteomes" id="UP000188357">
    <property type="component" value="Unassembled WGS sequence"/>
</dbReference>
<evidence type="ECO:0000256" key="4">
    <source>
        <dbReference type="ARBA" id="ARBA00022898"/>
    </source>
</evidence>
<proteinExistence type="inferred from homology"/>
<dbReference type="EC" id="4.1.2.48" evidence="6"/>
<evidence type="ECO:0000313" key="6">
    <source>
        <dbReference type="EMBL" id="SJM72776.1"/>
    </source>
</evidence>
<dbReference type="InterPro" id="IPR001597">
    <property type="entry name" value="ArAA_b-elim_lyase/Thr_aldolase"/>
</dbReference>
<dbReference type="PANTHER" id="PTHR48097">
    <property type="entry name" value="L-THREONINE ALDOLASE-RELATED"/>
    <property type="match status" value="1"/>
</dbReference>
<dbReference type="Gene3D" id="3.90.1150.10">
    <property type="entry name" value="Aspartate Aminotransferase, domain 1"/>
    <property type="match status" value="1"/>
</dbReference>
<evidence type="ECO:0000259" key="5">
    <source>
        <dbReference type="Pfam" id="PF01212"/>
    </source>
</evidence>
<dbReference type="InterPro" id="IPR015422">
    <property type="entry name" value="PyrdxlP-dep_Trfase_small"/>
</dbReference>
<gene>
    <name evidence="6" type="primary">ltaE</name>
    <name evidence="6" type="ORF">A1232T_01970</name>
</gene>
<dbReference type="GO" id="GO:0016829">
    <property type="term" value="F:lyase activity"/>
    <property type="evidence" value="ECO:0007669"/>
    <property type="project" value="UniProtKB-KW"/>
</dbReference>